<keyword evidence="6" id="KW-1185">Reference proteome</keyword>
<evidence type="ECO:0000313" key="5">
    <source>
        <dbReference type="Ensembl" id="ENSZLMP00000005110.1"/>
    </source>
</evidence>
<feature type="disulfide bond" evidence="3">
    <location>
        <begin position="332"/>
        <end position="396"/>
    </location>
</feature>
<evidence type="ECO:0000256" key="1">
    <source>
        <dbReference type="ARBA" id="ARBA00022729"/>
    </source>
</evidence>
<keyword evidence="1" id="KW-0732">Signal</keyword>
<dbReference type="PROSITE" id="PS50287">
    <property type="entry name" value="SRCR_2"/>
    <property type="match status" value="3"/>
</dbReference>
<evidence type="ECO:0000256" key="2">
    <source>
        <dbReference type="ARBA" id="ARBA00023157"/>
    </source>
</evidence>
<dbReference type="PRINTS" id="PR00258">
    <property type="entry name" value="SPERACTRCPTR"/>
</dbReference>
<feature type="domain" description="SRCR" evidence="4">
    <location>
        <begin position="307"/>
        <end position="407"/>
    </location>
</feature>
<keyword evidence="2 3" id="KW-1015">Disulfide bond</keyword>
<feature type="disulfide bond" evidence="3">
    <location>
        <begin position="54"/>
        <end position="115"/>
    </location>
</feature>
<dbReference type="AlphaFoldDB" id="A0A8D2NUL1"/>
<sequence length="409" mass="44260">VCFSLLPLGFCPLAEIRLSNGPSRCQGRVEILYNGSWGTVCDDDWDIVDANVVCRQLGCGHAITLPAAMTFGQGSGPIFLDNVDCKGWEAALSECWSHGWGIHNCYHYEDVAVVCNGNEVGFLRGQRRAGGSCGVQDLGAAGALFSPMQVSEGPTTRILTASVQDGESKLQGESDLGMVCHVQGHHILLTSCCHPAGDGSIRLVSGPDTCQGRVEIFYRGNWGTVCDDDWGLSDASVVCKQLGCGQALDYKSNAYFGYGTGRILLDNVNCDGSEPFLLADCFHLGWGQHNCGHHEDAGVICRGESSLRLVNGSHRCEGRVEMFYLSQWGTVCDDAWDLRDAKVVCRQLGCGHALAAWGEARYGQGTGYIFLDNLKCKGHEPSLLRCSHIRWDVHNCDHSEDASAVCDIL</sequence>
<feature type="domain" description="SRCR" evidence="4">
    <location>
        <begin position="201"/>
        <end position="302"/>
    </location>
</feature>
<feature type="domain" description="SRCR" evidence="4">
    <location>
        <begin position="16"/>
        <end position="116"/>
    </location>
</feature>
<accession>A0A8D2NUL1</accession>
<dbReference type="PANTHER" id="PTHR48071:SF18">
    <property type="entry name" value="DELETED IN MALIGNANT BRAIN TUMORS 1 PROTEIN-RELATED"/>
    <property type="match status" value="1"/>
</dbReference>
<dbReference type="SMART" id="SM00202">
    <property type="entry name" value="SR"/>
    <property type="match status" value="3"/>
</dbReference>
<reference evidence="5" key="2">
    <citation type="submission" date="2025-09" db="UniProtKB">
        <authorList>
            <consortium name="Ensembl"/>
        </authorList>
    </citation>
    <scope>IDENTIFICATION</scope>
</reference>
<dbReference type="Gene3D" id="3.10.250.10">
    <property type="entry name" value="SRCR-like domain"/>
    <property type="match status" value="3"/>
</dbReference>
<dbReference type="PANTHER" id="PTHR48071">
    <property type="entry name" value="SRCR DOMAIN-CONTAINING PROTEIN"/>
    <property type="match status" value="1"/>
</dbReference>
<organism evidence="5 6">
    <name type="scientific">Zosterops lateralis melanops</name>
    <dbReference type="NCBI Taxonomy" id="1220523"/>
    <lineage>
        <taxon>Eukaryota</taxon>
        <taxon>Metazoa</taxon>
        <taxon>Chordata</taxon>
        <taxon>Craniata</taxon>
        <taxon>Vertebrata</taxon>
        <taxon>Euteleostomi</taxon>
        <taxon>Archelosauria</taxon>
        <taxon>Archosauria</taxon>
        <taxon>Dinosauria</taxon>
        <taxon>Saurischia</taxon>
        <taxon>Theropoda</taxon>
        <taxon>Coelurosauria</taxon>
        <taxon>Aves</taxon>
        <taxon>Neognathae</taxon>
        <taxon>Neoaves</taxon>
        <taxon>Telluraves</taxon>
        <taxon>Australaves</taxon>
        <taxon>Passeriformes</taxon>
        <taxon>Sylvioidea</taxon>
        <taxon>Zosteropidae</taxon>
        <taxon>Zosterops</taxon>
    </lineage>
</organism>
<proteinExistence type="predicted"/>
<reference evidence="5" key="1">
    <citation type="submission" date="2025-08" db="UniProtKB">
        <authorList>
            <consortium name="Ensembl"/>
        </authorList>
    </citation>
    <scope>IDENTIFICATION</scope>
</reference>
<dbReference type="InterPro" id="IPR036772">
    <property type="entry name" value="SRCR-like_dom_sf"/>
</dbReference>
<protein>
    <submittedName>
        <fullName evidence="5">Scavenger receptor cysteine rich family member with 4 domains</fullName>
    </submittedName>
</protein>
<dbReference type="SUPFAM" id="SSF56487">
    <property type="entry name" value="SRCR-like"/>
    <property type="match status" value="3"/>
</dbReference>
<dbReference type="Pfam" id="PF00530">
    <property type="entry name" value="SRCR"/>
    <property type="match status" value="3"/>
</dbReference>
<feature type="disulfide bond" evidence="3">
    <location>
        <begin position="85"/>
        <end position="95"/>
    </location>
</feature>
<name>A0A8D2NUL1_ZOSLA</name>
<evidence type="ECO:0000313" key="6">
    <source>
        <dbReference type="Proteomes" id="UP000694401"/>
    </source>
</evidence>
<evidence type="ECO:0000256" key="3">
    <source>
        <dbReference type="PROSITE-ProRule" id="PRU00196"/>
    </source>
</evidence>
<evidence type="ECO:0000259" key="4">
    <source>
        <dbReference type="PROSITE" id="PS50287"/>
    </source>
</evidence>
<feature type="disulfide bond" evidence="3">
    <location>
        <begin position="41"/>
        <end position="105"/>
    </location>
</feature>
<dbReference type="Ensembl" id="ENSZLMT00000005279.1">
    <property type="protein sequence ID" value="ENSZLMP00000005110.1"/>
    <property type="gene ID" value="ENSZLMG00000003600.1"/>
</dbReference>
<dbReference type="FunFam" id="3.10.250.10:FF:000001">
    <property type="entry name" value="Lysyl oxidase 4 isoform X1"/>
    <property type="match status" value="3"/>
</dbReference>
<feature type="disulfide bond" evidence="3">
    <location>
        <begin position="345"/>
        <end position="406"/>
    </location>
</feature>
<dbReference type="Proteomes" id="UP000694401">
    <property type="component" value="Unassembled WGS sequence"/>
</dbReference>
<comment type="caution">
    <text evidence="3">Lacks conserved residue(s) required for the propagation of feature annotation.</text>
</comment>
<dbReference type="PROSITE" id="PS00420">
    <property type="entry name" value="SRCR_1"/>
    <property type="match status" value="3"/>
</dbReference>
<dbReference type="GO" id="GO:0016020">
    <property type="term" value="C:membrane"/>
    <property type="evidence" value="ECO:0007669"/>
    <property type="project" value="InterPro"/>
</dbReference>
<feature type="disulfide bond" evidence="3">
    <location>
        <begin position="376"/>
        <end position="386"/>
    </location>
</feature>
<dbReference type="InterPro" id="IPR001190">
    <property type="entry name" value="SRCR"/>
</dbReference>